<comment type="similarity">
    <text evidence="2">Belongs to the UPP synthase family. Z-FPP synthase subfamily.</text>
</comment>
<name>A0A964E138_9PROT</name>
<keyword evidence="1" id="KW-0808">Transferase</keyword>
<dbReference type="PANTHER" id="PTHR10291">
    <property type="entry name" value="DEHYDRODOLICHYL DIPHOSPHATE SYNTHASE FAMILY MEMBER"/>
    <property type="match status" value="1"/>
</dbReference>
<keyword evidence="4" id="KW-1185">Reference proteome</keyword>
<dbReference type="RefSeq" id="WP_227323819.1">
    <property type="nucleotide sequence ID" value="NZ_JAESVB010000025.1"/>
</dbReference>
<accession>A0A964E138</accession>
<evidence type="ECO:0000313" key="3">
    <source>
        <dbReference type="EMBL" id="MCB8878175.1"/>
    </source>
</evidence>
<dbReference type="SUPFAM" id="SSF64005">
    <property type="entry name" value="Undecaprenyl diphosphate synthase"/>
    <property type="match status" value="1"/>
</dbReference>
<dbReference type="GO" id="GO:0016094">
    <property type="term" value="P:polyprenol biosynthetic process"/>
    <property type="evidence" value="ECO:0007669"/>
    <property type="project" value="TreeGrafter"/>
</dbReference>
<dbReference type="Proteomes" id="UP000708298">
    <property type="component" value="Unassembled WGS sequence"/>
</dbReference>
<evidence type="ECO:0000256" key="1">
    <source>
        <dbReference type="ARBA" id="ARBA00022679"/>
    </source>
</evidence>
<proteinExistence type="inferred from homology"/>
<dbReference type="GO" id="GO:0045547">
    <property type="term" value="F:ditrans,polycis-polyprenyl diphosphate synthase [(2E,6E)-farnesyl diphosphate specific] activity"/>
    <property type="evidence" value="ECO:0007669"/>
    <property type="project" value="TreeGrafter"/>
</dbReference>
<dbReference type="Gene3D" id="3.40.1180.10">
    <property type="entry name" value="Decaprenyl diphosphate synthase-like"/>
    <property type="match status" value="1"/>
</dbReference>
<comment type="caution">
    <text evidence="3">The sequence shown here is derived from an EMBL/GenBank/DDBJ whole genome shotgun (WGS) entry which is preliminary data.</text>
</comment>
<reference evidence="3" key="2">
    <citation type="submission" date="2021-01" db="EMBL/GenBank/DDBJ databases">
        <authorList>
            <person name="Mieszkin S."/>
            <person name="Pouder E."/>
            <person name="Alain K."/>
        </authorList>
    </citation>
    <scope>NUCLEOTIDE SEQUENCE</scope>
    <source>
        <strain evidence="3">HW T2.11</strain>
    </source>
</reference>
<organism evidence="3 4">
    <name type="scientific">Acidisoma silvae</name>
    <dbReference type="NCBI Taxonomy" id="2802396"/>
    <lineage>
        <taxon>Bacteria</taxon>
        <taxon>Pseudomonadati</taxon>
        <taxon>Pseudomonadota</taxon>
        <taxon>Alphaproteobacteria</taxon>
        <taxon>Acetobacterales</taxon>
        <taxon>Acidocellaceae</taxon>
        <taxon>Acidisoma</taxon>
    </lineage>
</organism>
<evidence type="ECO:0000256" key="2">
    <source>
        <dbReference type="ARBA" id="ARBA00038453"/>
    </source>
</evidence>
<reference evidence="3" key="1">
    <citation type="journal article" date="2021" name="Microorganisms">
        <title>Acidisoma silvae sp. nov. and Acidisomacellulosilytica sp. nov., Two Acidophilic Bacteria Isolated from Decaying Wood, Hydrolyzing Cellulose and Producing Poly-3-hydroxybutyrate.</title>
        <authorList>
            <person name="Mieszkin S."/>
            <person name="Pouder E."/>
            <person name="Uroz S."/>
            <person name="Simon-Colin C."/>
            <person name="Alain K."/>
        </authorList>
    </citation>
    <scope>NUCLEOTIDE SEQUENCE</scope>
    <source>
        <strain evidence="3">HW T2.11</strain>
    </source>
</reference>
<sequence>MQAEFDYVERLAETNRRLNLTISLSYRGRDKIVAAARAMAEAVRAGTIQPNDLDEARVKPFLWTRTMIDRDLLIRMSGEKRIPNFLLWQCNCSEFSFS</sequence>
<gene>
    <name evidence="3" type="ORF">ASILVAE211_23530</name>
</gene>
<dbReference type="Pfam" id="PF01255">
    <property type="entry name" value="Prenyltransf"/>
    <property type="match status" value="1"/>
</dbReference>
<protein>
    <submittedName>
        <fullName evidence="3">Undecaprenyl diphosphate synthase family protein</fullName>
    </submittedName>
</protein>
<dbReference type="InterPro" id="IPR036424">
    <property type="entry name" value="UPP_synth-like_sf"/>
</dbReference>
<evidence type="ECO:0000313" key="4">
    <source>
        <dbReference type="Proteomes" id="UP000708298"/>
    </source>
</evidence>
<dbReference type="AlphaFoldDB" id="A0A964E138"/>
<dbReference type="EMBL" id="JAESVB010000025">
    <property type="protein sequence ID" value="MCB8878175.1"/>
    <property type="molecule type" value="Genomic_DNA"/>
</dbReference>
<dbReference type="PANTHER" id="PTHR10291:SF43">
    <property type="entry name" value="DEHYDRODOLICHYL DIPHOSPHATE SYNTHASE COMPLEX SUBUNIT DHDDS"/>
    <property type="match status" value="1"/>
</dbReference>
<dbReference type="InterPro" id="IPR001441">
    <property type="entry name" value="UPP_synth-like"/>
</dbReference>